<feature type="compositionally biased region" description="Basic and acidic residues" evidence="1">
    <location>
        <begin position="686"/>
        <end position="696"/>
    </location>
</feature>
<feature type="region of interest" description="Disordered" evidence="1">
    <location>
        <begin position="1"/>
        <end position="167"/>
    </location>
</feature>
<feature type="compositionally biased region" description="Basic and acidic residues" evidence="1">
    <location>
        <begin position="484"/>
        <end position="493"/>
    </location>
</feature>
<feature type="compositionally biased region" description="Polar residues" evidence="1">
    <location>
        <begin position="670"/>
        <end position="682"/>
    </location>
</feature>
<feature type="compositionally biased region" description="Basic and acidic residues" evidence="1">
    <location>
        <begin position="872"/>
        <end position="881"/>
    </location>
</feature>
<feature type="compositionally biased region" description="Basic residues" evidence="1">
    <location>
        <begin position="882"/>
        <end position="892"/>
    </location>
</feature>
<dbReference type="GeneID" id="54476098"/>
<feature type="region of interest" description="Disordered" evidence="1">
    <location>
        <begin position="358"/>
        <end position="393"/>
    </location>
</feature>
<feature type="region of interest" description="Disordered" evidence="1">
    <location>
        <begin position="592"/>
        <end position="831"/>
    </location>
</feature>
<dbReference type="Proteomes" id="UP000799767">
    <property type="component" value="Unassembled WGS sequence"/>
</dbReference>
<dbReference type="AlphaFoldDB" id="A0A6A6Q6Z7"/>
<evidence type="ECO:0000256" key="1">
    <source>
        <dbReference type="SAM" id="MobiDB-lite"/>
    </source>
</evidence>
<sequence length="1074" mass="114944">MSTPIVPARPTRANVSAGPTDAMPHVPPRPLRKTDPSPNRNDYRSPLNELPDPMGRLSKRISHSNLHPSDLPPRPPSVSFPSVGQEGEEYASLTPESSLTTPKQTINVDKDMPLHAPRASVPQSTATSRISTVTSTDSTQAAAMGIGRAKPADDVHKAPASGRSLTPDIKSDELKRIVTEPAPLRQKPSFTRSTSATPHGSSRPASMYEEEHHHGIPEIGRQIPLYPNAGDVQAPSPGQAMSQHAPGIGFFNDGSNRAHQRRRSGVRDFNPPGSYGLHSHGIEPHDQFERDWYAKNPDKALVEGHHAYGRPRPESALSSAELNRLVTQTDNTSMGPAPIGTPGEEVGYHASEQYAARISPKPSAPPTQQRTKRSSSGSEPARESPLRRTSFPWKGHEQAVAAGDHGVIHVDAPEYSHNKVTGGGPADGAVDFGPNAGNTAAAGGWFEERGTGTPILASDEISKRHESLYMQPAVNLEYHHDEYDSDHAYDRPHSRSSAGRPPSRPSSRPGSVHGDYLGGNLHRWASHEDPHHVSALHTPLEEIEEYEPLIPEGEDNVPIRRMKTNEAKKLRPGLELHHFPSQDIWEDTPSSLQFSTTVSTPDITEEKPATSSTGSALFETPQEEENRKTHSSTGMTSDEKTLIKPHYASRAVGERPGVQRFPSKDIWEDTPSSLQYSTTVGSPQMDDTRSMPDDRPTTSAIPGSQDDANARASTGYSQLMRPSIPTRPKHRSKLAEEVKPRDVVENEEEGAAASAEASEDQPSSPEKTRAPPIPDRPKPTIPARPARTSRGEHTDASGAELTKSPSAEAAAAAEAPIPVTKTKPVVPTRPGTEKIAALKAGFMNDLNNRLKIGPQPTKTKEVEPEGADEEVEKAPLADARKSRAKGPARRKPAAAVDSDSRAPSAFSFSMTRHMWSIDENDELQATAEAEEPSAPAADKLEQVLSANEAVNTEEPPLAEPPAADDAAPELPKLRKPSVTLAEGARVALEQSSSSPEEKKSVAAKLEAELAEVGAGPAITSPEATADGGDGELAPVAELKSETELTSADKAVEEGSAVGAVGAGSNVVGSEDAVE</sequence>
<feature type="region of interest" description="Disordered" evidence="1">
    <location>
        <begin position="847"/>
        <end position="904"/>
    </location>
</feature>
<feature type="compositionally biased region" description="Polar residues" evidence="1">
    <location>
        <begin position="592"/>
        <end position="602"/>
    </location>
</feature>
<gene>
    <name evidence="2" type="ORF">BDY17DRAFT_307111</name>
</gene>
<feature type="compositionally biased region" description="Low complexity" evidence="1">
    <location>
        <begin position="1053"/>
        <end position="1074"/>
    </location>
</feature>
<feature type="compositionally biased region" description="Polar residues" evidence="1">
    <location>
        <begin position="188"/>
        <end position="204"/>
    </location>
</feature>
<organism evidence="2 3">
    <name type="scientific">Neohortaea acidophila</name>
    <dbReference type="NCBI Taxonomy" id="245834"/>
    <lineage>
        <taxon>Eukaryota</taxon>
        <taxon>Fungi</taxon>
        <taxon>Dikarya</taxon>
        <taxon>Ascomycota</taxon>
        <taxon>Pezizomycotina</taxon>
        <taxon>Dothideomycetes</taxon>
        <taxon>Dothideomycetidae</taxon>
        <taxon>Mycosphaerellales</taxon>
        <taxon>Teratosphaeriaceae</taxon>
        <taxon>Neohortaea</taxon>
    </lineage>
</organism>
<reference evidence="2" key="1">
    <citation type="journal article" date="2020" name="Stud. Mycol.">
        <title>101 Dothideomycetes genomes: a test case for predicting lifestyles and emergence of pathogens.</title>
        <authorList>
            <person name="Haridas S."/>
            <person name="Albert R."/>
            <person name="Binder M."/>
            <person name="Bloem J."/>
            <person name="Labutti K."/>
            <person name="Salamov A."/>
            <person name="Andreopoulos B."/>
            <person name="Baker S."/>
            <person name="Barry K."/>
            <person name="Bills G."/>
            <person name="Bluhm B."/>
            <person name="Cannon C."/>
            <person name="Castanera R."/>
            <person name="Culley D."/>
            <person name="Daum C."/>
            <person name="Ezra D."/>
            <person name="Gonzalez J."/>
            <person name="Henrissat B."/>
            <person name="Kuo A."/>
            <person name="Liang C."/>
            <person name="Lipzen A."/>
            <person name="Lutzoni F."/>
            <person name="Magnuson J."/>
            <person name="Mondo S."/>
            <person name="Nolan M."/>
            <person name="Ohm R."/>
            <person name="Pangilinan J."/>
            <person name="Park H.-J."/>
            <person name="Ramirez L."/>
            <person name="Alfaro M."/>
            <person name="Sun H."/>
            <person name="Tritt A."/>
            <person name="Yoshinaga Y."/>
            <person name="Zwiers L.-H."/>
            <person name="Turgeon B."/>
            <person name="Goodwin S."/>
            <person name="Spatafora J."/>
            <person name="Crous P."/>
            <person name="Grigoriev I."/>
        </authorList>
    </citation>
    <scope>NUCLEOTIDE SEQUENCE</scope>
    <source>
        <strain evidence="2">CBS 113389</strain>
    </source>
</reference>
<feature type="compositionally biased region" description="Low complexity" evidence="1">
    <location>
        <begin position="807"/>
        <end position="828"/>
    </location>
</feature>
<proteinExistence type="predicted"/>
<accession>A0A6A6Q6Z7</accession>
<feature type="compositionally biased region" description="Low complexity" evidence="1">
    <location>
        <begin position="960"/>
        <end position="970"/>
    </location>
</feature>
<feature type="compositionally biased region" description="Polar residues" evidence="1">
    <location>
        <begin position="121"/>
        <end position="141"/>
    </location>
</feature>
<feature type="region of interest" description="Disordered" evidence="1">
    <location>
        <begin position="484"/>
        <end position="515"/>
    </location>
</feature>
<feature type="compositionally biased region" description="Basic and acidic residues" evidence="1">
    <location>
        <begin position="733"/>
        <end position="744"/>
    </location>
</feature>
<feature type="region of interest" description="Disordered" evidence="1">
    <location>
        <begin position="917"/>
        <end position="1074"/>
    </location>
</feature>
<dbReference type="Pfam" id="PF11489">
    <property type="entry name" value="Aim21"/>
    <property type="match status" value="1"/>
</dbReference>
<name>A0A6A6Q6Z7_9PEZI</name>
<dbReference type="RefSeq" id="XP_033594333.1">
    <property type="nucleotide sequence ID" value="XM_033735096.1"/>
</dbReference>
<evidence type="ECO:0000313" key="3">
    <source>
        <dbReference type="Proteomes" id="UP000799767"/>
    </source>
</evidence>
<protein>
    <submittedName>
        <fullName evidence="2">Altered inheritance of mitochondria protein 21</fullName>
    </submittedName>
</protein>
<feature type="region of interest" description="Disordered" evidence="1">
    <location>
        <begin position="179"/>
        <end position="283"/>
    </location>
</feature>
<keyword evidence="3" id="KW-1185">Reference proteome</keyword>
<evidence type="ECO:0000313" key="2">
    <source>
        <dbReference type="EMBL" id="KAF2487764.1"/>
    </source>
</evidence>
<feature type="compositionally biased region" description="Polar residues" evidence="1">
    <location>
        <begin position="366"/>
        <end position="378"/>
    </location>
</feature>
<feature type="compositionally biased region" description="Pro residues" evidence="1">
    <location>
        <begin position="771"/>
        <end position="782"/>
    </location>
</feature>
<dbReference type="EMBL" id="MU001631">
    <property type="protein sequence ID" value="KAF2487764.1"/>
    <property type="molecule type" value="Genomic_DNA"/>
</dbReference>
<feature type="compositionally biased region" description="Polar residues" evidence="1">
    <location>
        <begin position="94"/>
        <end position="107"/>
    </location>
</feature>
<dbReference type="OrthoDB" id="5386574at2759"/>
<feature type="compositionally biased region" description="Low complexity" evidence="1">
    <location>
        <begin position="495"/>
        <end position="511"/>
    </location>
</feature>
<dbReference type="InterPro" id="IPR021582">
    <property type="entry name" value="Aim21"/>
</dbReference>